<keyword evidence="2" id="KW-0847">Vitamin C</keyword>
<dbReference type="OrthoDB" id="288590at2759"/>
<dbReference type="GO" id="GO:0046872">
    <property type="term" value="F:metal ion binding"/>
    <property type="evidence" value="ECO:0007669"/>
    <property type="project" value="UniProtKB-KW"/>
</dbReference>
<name>A0A8B8KI59_ABRPR</name>
<keyword evidence="1" id="KW-0479">Metal-binding</keyword>
<dbReference type="Proteomes" id="UP000694853">
    <property type="component" value="Unplaced"/>
</dbReference>
<organism evidence="5 6">
    <name type="scientific">Abrus precatorius</name>
    <name type="common">Indian licorice</name>
    <name type="synonym">Glycine abrus</name>
    <dbReference type="NCBI Taxonomy" id="3816"/>
    <lineage>
        <taxon>Eukaryota</taxon>
        <taxon>Viridiplantae</taxon>
        <taxon>Streptophyta</taxon>
        <taxon>Embryophyta</taxon>
        <taxon>Tracheophyta</taxon>
        <taxon>Spermatophyta</taxon>
        <taxon>Magnoliopsida</taxon>
        <taxon>eudicotyledons</taxon>
        <taxon>Gunneridae</taxon>
        <taxon>Pentapetalae</taxon>
        <taxon>rosids</taxon>
        <taxon>fabids</taxon>
        <taxon>Fabales</taxon>
        <taxon>Fabaceae</taxon>
        <taxon>Papilionoideae</taxon>
        <taxon>50 kb inversion clade</taxon>
        <taxon>NPAAA clade</taxon>
        <taxon>indigoferoid/millettioid clade</taxon>
        <taxon>Abreae</taxon>
        <taxon>Abrus</taxon>
    </lineage>
</organism>
<dbReference type="InterPro" id="IPR050295">
    <property type="entry name" value="Plant_2OG-oxidoreductases"/>
</dbReference>
<evidence type="ECO:0000313" key="6">
    <source>
        <dbReference type="RefSeq" id="XP_027343507.1"/>
    </source>
</evidence>
<reference evidence="5" key="1">
    <citation type="journal article" date="2019" name="Toxins">
        <title>Detection of Abrin-Like and Prepropulchellin-Like Toxin Genes and Transcripts Using Whole Genome Sequencing and Full-Length Transcript Sequencing of Abrus precatorius.</title>
        <authorList>
            <person name="Hovde B.T."/>
            <person name="Daligault H.E."/>
            <person name="Hanschen E.R."/>
            <person name="Kunde Y.A."/>
            <person name="Johnson M.B."/>
            <person name="Starkenburg S.R."/>
            <person name="Johnson S.L."/>
        </authorList>
    </citation>
    <scope>NUCLEOTIDE SEQUENCE [LARGE SCALE GENOMIC DNA]</scope>
</reference>
<dbReference type="Pfam" id="PF14226">
    <property type="entry name" value="DIOX_N"/>
    <property type="match status" value="1"/>
</dbReference>
<dbReference type="PANTHER" id="PTHR47991">
    <property type="entry name" value="OXOGLUTARATE/IRON-DEPENDENT DIOXYGENASE"/>
    <property type="match status" value="1"/>
</dbReference>
<keyword evidence="3" id="KW-0408">Iron</keyword>
<reference evidence="6" key="2">
    <citation type="submission" date="2025-08" db="UniProtKB">
        <authorList>
            <consortium name="RefSeq"/>
        </authorList>
    </citation>
    <scope>IDENTIFICATION</scope>
    <source>
        <tissue evidence="6">Young leaves</tissue>
    </source>
</reference>
<accession>A0A8B8KI59</accession>
<dbReference type="GeneID" id="113856072"/>
<feature type="domain" description="Non-haem dioxygenase N-terminal" evidence="4">
    <location>
        <begin position="30"/>
        <end position="141"/>
    </location>
</feature>
<evidence type="ECO:0000256" key="3">
    <source>
        <dbReference type="ARBA" id="ARBA00023004"/>
    </source>
</evidence>
<evidence type="ECO:0000256" key="1">
    <source>
        <dbReference type="ARBA" id="ARBA00022723"/>
    </source>
</evidence>
<sequence length="173" mass="20126">MVRNHLHLMFAEMMATHKMCLLHHLHYVTIIDFGLLSSPTPPTKQKQELQKLQAALSCWGCFQAINHGILSLLLDKVLQVAREFFELPMEQEKIISKRVKEFEGYGGDPVPEEGQSLDWSDRLFLDVYPQVRRKPGLWPENPSSFRDVLEEHTARMRETTQLIPIEPLQGHWI</sequence>
<dbReference type="Gene3D" id="2.60.120.330">
    <property type="entry name" value="B-lactam Antibiotic, Isopenicillin N Synthase, Chain"/>
    <property type="match status" value="1"/>
</dbReference>
<protein>
    <submittedName>
        <fullName evidence="6">Protein SRG1-like isoform X1</fullName>
    </submittedName>
</protein>
<gene>
    <name evidence="6" type="primary">LOC113856072</name>
</gene>
<dbReference type="SUPFAM" id="SSF51197">
    <property type="entry name" value="Clavaminate synthase-like"/>
    <property type="match status" value="1"/>
</dbReference>
<evidence type="ECO:0000313" key="5">
    <source>
        <dbReference type="Proteomes" id="UP000694853"/>
    </source>
</evidence>
<dbReference type="AlphaFoldDB" id="A0A8B8KI59"/>
<dbReference type="RefSeq" id="XP_027343507.1">
    <property type="nucleotide sequence ID" value="XM_027487706.1"/>
</dbReference>
<keyword evidence="5" id="KW-1185">Reference proteome</keyword>
<dbReference type="KEGG" id="aprc:113856072"/>
<dbReference type="InterPro" id="IPR027443">
    <property type="entry name" value="IPNS-like_sf"/>
</dbReference>
<dbReference type="InterPro" id="IPR026992">
    <property type="entry name" value="DIOX_N"/>
</dbReference>
<evidence type="ECO:0000256" key="2">
    <source>
        <dbReference type="ARBA" id="ARBA00022896"/>
    </source>
</evidence>
<evidence type="ECO:0000259" key="4">
    <source>
        <dbReference type="Pfam" id="PF14226"/>
    </source>
</evidence>
<proteinExistence type="predicted"/>
<dbReference type="GO" id="GO:0031418">
    <property type="term" value="F:L-ascorbic acid binding"/>
    <property type="evidence" value="ECO:0007669"/>
    <property type="project" value="UniProtKB-KW"/>
</dbReference>